<keyword evidence="6 11" id="KW-0812">Transmembrane</keyword>
<sequence>MPHRPALRHAGVTLIETMIVVAVIAIVAAIAIPRAFTVSPAAVDAAAGEVASALRFARREAERTNAWHVVNFDTANQSLRIYRLTTSGAVSEDTANPVLHPVDKLPYQLALGKGPAGAAIAGAVFKYDKSTTSYAAFGPDGTPAYIDARDPKGLHPLLSDGAVTLRHGNVQRVVKVAAVTGRVTF</sequence>
<evidence type="ECO:0000313" key="14">
    <source>
        <dbReference type="Proteomes" id="UP001596086"/>
    </source>
</evidence>
<evidence type="ECO:0000256" key="8">
    <source>
        <dbReference type="ARBA" id="ARBA00023136"/>
    </source>
</evidence>
<name>A0ABW0S4Y1_9BURK</name>
<protein>
    <recommendedName>
        <fullName evidence="2">Type II secretion system protein H</fullName>
    </recommendedName>
    <alternativeName>
        <fullName evidence="10">General secretion pathway protein H</fullName>
    </alternativeName>
</protein>
<evidence type="ECO:0000256" key="4">
    <source>
        <dbReference type="ARBA" id="ARBA00022481"/>
    </source>
</evidence>
<comment type="caution">
    <text evidence="13">The sequence shown here is derived from an EMBL/GenBank/DDBJ whole genome shotgun (WGS) entry which is preliminary data.</text>
</comment>
<dbReference type="InterPro" id="IPR022346">
    <property type="entry name" value="T2SS_GspH"/>
</dbReference>
<evidence type="ECO:0000313" key="13">
    <source>
        <dbReference type="EMBL" id="MFC5552041.1"/>
    </source>
</evidence>
<proteinExistence type="inferred from homology"/>
<dbReference type="Pfam" id="PF12019">
    <property type="entry name" value="GspH"/>
    <property type="match status" value="1"/>
</dbReference>
<dbReference type="InterPro" id="IPR012902">
    <property type="entry name" value="N_methyl_site"/>
</dbReference>
<dbReference type="SUPFAM" id="SSF54523">
    <property type="entry name" value="Pili subunits"/>
    <property type="match status" value="1"/>
</dbReference>
<dbReference type="PROSITE" id="PS00409">
    <property type="entry name" value="PROKAR_NTER_METHYL"/>
    <property type="match status" value="1"/>
</dbReference>
<dbReference type="Proteomes" id="UP001596086">
    <property type="component" value="Unassembled WGS sequence"/>
</dbReference>
<dbReference type="Pfam" id="PF07963">
    <property type="entry name" value="N_methyl"/>
    <property type="match status" value="1"/>
</dbReference>
<feature type="transmembrane region" description="Helical" evidence="11">
    <location>
        <begin position="12"/>
        <end position="32"/>
    </location>
</feature>
<evidence type="ECO:0000256" key="1">
    <source>
        <dbReference type="ARBA" id="ARBA00004377"/>
    </source>
</evidence>
<evidence type="ECO:0000259" key="12">
    <source>
        <dbReference type="Pfam" id="PF12019"/>
    </source>
</evidence>
<dbReference type="Gene3D" id="3.30.700.10">
    <property type="entry name" value="Glycoprotein, Type 4 Pilin"/>
    <property type="match status" value="1"/>
</dbReference>
<comment type="subcellular location">
    <subcellularLocation>
        <location evidence="1">Cell inner membrane</location>
        <topology evidence="1">Single-pass membrane protein</topology>
    </subcellularLocation>
</comment>
<evidence type="ECO:0000256" key="3">
    <source>
        <dbReference type="ARBA" id="ARBA00022475"/>
    </source>
</evidence>
<feature type="domain" description="General secretion pathway GspH" evidence="12">
    <location>
        <begin position="46"/>
        <end position="177"/>
    </location>
</feature>
<dbReference type="RefSeq" id="WP_379777109.1">
    <property type="nucleotide sequence ID" value="NZ_JBHSMZ010000026.1"/>
</dbReference>
<keyword evidence="7 11" id="KW-1133">Transmembrane helix</keyword>
<gene>
    <name evidence="13" type="ORF">ACFPO9_26290</name>
</gene>
<evidence type="ECO:0000256" key="7">
    <source>
        <dbReference type="ARBA" id="ARBA00022989"/>
    </source>
</evidence>
<reference evidence="14" key="1">
    <citation type="journal article" date="2019" name="Int. J. Syst. Evol. Microbiol.">
        <title>The Global Catalogue of Microorganisms (GCM) 10K type strain sequencing project: providing services to taxonomists for standard genome sequencing and annotation.</title>
        <authorList>
            <consortium name="The Broad Institute Genomics Platform"/>
            <consortium name="The Broad Institute Genome Sequencing Center for Infectious Disease"/>
            <person name="Wu L."/>
            <person name="Ma J."/>
        </authorList>
    </citation>
    <scope>NUCLEOTIDE SEQUENCE [LARGE SCALE GENOMIC DNA]</scope>
    <source>
        <strain evidence="14">CGMCC 4.5798</strain>
    </source>
</reference>
<evidence type="ECO:0000256" key="6">
    <source>
        <dbReference type="ARBA" id="ARBA00022692"/>
    </source>
</evidence>
<dbReference type="NCBIfam" id="TIGR02532">
    <property type="entry name" value="IV_pilin_GFxxxE"/>
    <property type="match status" value="1"/>
</dbReference>
<comment type="similarity">
    <text evidence="9">Belongs to the GSP H family.</text>
</comment>
<evidence type="ECO:0000256" key="9">
    <source>
        <dbReference type="ARBA" id="ARBA00025772"/>
    </source>
</evidence>
<accession>A0ABW0S4Y1</accession>
<evidence type="ECO:0000256" key="5">
    <source>
        <dbReference type="ARBA" id="ARBA00022519"/>
    </source>
</evidence>
<evidence type="ECO:0000256" key="11">
    <source>
        <dbReference type="SAM" id="Phobius"/>
    </source>
</evidence>
<keyword evidence="5" id="KW-0997">Cell inner membrane</keyword>
<keyword evidence="3" id="KW-1003">Cell membrane</keyword>
<evidence type="ECO:0000256" key="2">
    <source>
        <dbReference type="ARBA" id="ARBA00021549"/>
    </source>
</evidence>
<keyword evidence="4" id="KW-0488">Methylation</keyword>
<dbReference type="InterPro" id="IPR045584">
    <property type="entry name" value="Pilin-like"/>
</dbReference>
<evidence type="ECO:0000256" key="10">
    <source>
        <dbReference type="ARBA" id="ARBA00030775"/>
    </source>
</evidence>
<keyword evidence="8 11" id="KW-0472">Membrane</keyword>
<keyword evidence="14" id="KW-1185">Reference proteome</keyword>
<organism evidence="13 14">
    <name type="scientific">Massilia aerilata</name>
    <dbReference type="NCBI Taxonomy" id="453817"/>
    <lineage>
        <taxon>Bacteria</taxon>
        <taxon>Pseudomonadati</taxon>
        <taxon>Pseudomonadota</taxon>
        <taxon>Betaproteobacteria</taxon>
        <taxon>Burkholderiales</taxon>
        <taxon>Oxalobacteraceae</taxon>
        <taxon>Telluria group</taxon>
        <taxon>Massilia</taxon>
    </lineage>
</organism>
<dbReference type="EMBL" id="JBHSMZ010000026">
    <property type="protein sequence ID" value="MFC5552041.1"/>
    <property type="molecule type" value="Genomic_DNA"/>
</dbReference>